<dbReference type="GO" id="GO:0048646">
    <property type="term" value="P:anatomical structure formation involved in morphogenesis"/>
    <property type="evidence" value="ECO:0007669"/>
    <property type="project" value="UniProtKB-ARBA"/>
</dbReference>
<dbReference type="GO" id="GO:0000978">
    <property type="term" value="F:RNA polymerase II cis-regulatory region sequence-specific DNA binding"/>
    <property type="evidence" value="ECO:0007669"/>
    <property type="project" value="TreeGrafter"/>
</dbReference>
<protein>
    <submittedName>
        <fullName evidence="8">Protein sine oculis</fullName>
    </submittedName>
</protein>
<accession>A0A4S2KUT2</accession>
<dbReference type="InterPro" id="IPR031701">
    <property type="entry name" value="SIX1_SD"/>
</dbReference>
<comment type="caution">
    <text evidence="8">The sequence shown here is derived from an EMBL/GenBank/DDBJ whole genome shotgun (WGS) entry which is preliminary data.</text>
</comment>
<evidence type="ECO:0000256" key="3">
    <source>
        <dbReference type="ARBA" id="ARBA00023155"/>
    </source>
</evidence>
<dbReference type="Pfam" id="PF16878">
    <property type="entry name" value="SIX1_SD"/>
    <property type="match status" value="1"/>
</dbReference>
<evidence type="ECO:0000256" key="1">
    <source>
        <dbReference type="ARBA" id="ARBA00004123"/>
    </source>
</evidence>
<feature type="compositionally biased region" description="Low complexity" evidence="6">
    <location>
        <begin position="73"/>
        <end position="82"/>
    </location>
</feature>
<dbReference type="GO" id="GO:0000981">
    <property type="term" value="F:DNA-binding transcription factor activity, RNA polymerase II-specific"/>
    <property type="evidence" value="ECO:0007669"/>
    <property type="project" value="TreeGrafter"/>
</dbReference>
<evidence type="ECO:0000256" key="6">
    <source>
        <dbReference type="SAM" id="MobiDB-lite"/>
    </source>
</evidence>
<dbReference type="Gene3D" id="1.10.10.60">
    <property type="entry name" value="Homeodomain-like"/>
    <property type="match status" value="1"/>
</dbReference>
<keyword evidence="3 5" id="KW-0371">Homeobox</keyword>
<comment type="subcellular location">
    <subcellularLocation>
        <location evidence="1 5">Nucleus</location>
    </subcellularLocation>
</comment>
<feature type="region of interest" description="Disordered" evidence="6">
    <location>
        <begin position="1"/>
        <end position="85"/>
    </location>
</feature>
<sequence>MAYGGTAGNGGAMGPSAGGGGGSGGGSGADVLGTAAGDYSPQSTPTPLTGHSTTGSTVENAYTPGATGAASYSPQDSPASSAGGSGNGQLPSFGFTQEQVACVCEVSRVIARFVALLRQETRKCTDVPPLSIVFKAMVSNVQVLQQAGSVERLSRFLWSLPACTRLHRHESVLKAKAIVAFHRGQFKELYRILESHTFSPNNHPKLQALWLKAHYIEAERLRGRPLGAVGKYRVRRKFPLPRTIWDGEETSYCFKEKSRSVLRDWYATNPYPSPREKRELAESTGLTTTQVTLDYLCRPMRGERTENTKSSASNRAEVHPLHFEKRTRHDDDNDDDAVRQRRPVVAVASLPTITEPLFSVPGVR</sequence>
<dbReference type="InterPro" id="IPR009057">
    <property type="entry name" value="Homeodomain-like_sf"/>
</dbReference>
<dbReference type="Pfam" id="PF05920">
    <property type="entry name" value="Homeobox_KN"/>
    <property type="match status" value="1"/>
</dbReference>
<feature type="compositionally biased region" description="Basic and acidic residues" evidence="6">
    <location>
        <begin position="316"/>
        <end position="337"/>
    </location>
</feature>
<organism evidence="8 9">
    <name type="scientific">Temnothorax longispinosus</name>
    <dbReference type="NCBI Taxonomy" id="300112"/>
    <lineage>
        <taxon>Eukaryota</taxon>
        <taxon>Metazoa</taxon>
        <taxon>Ecdysozoa</taxon>
        <taxon>Arthropoda</taxon>
        <taxon>Hexapoda</taxon>
        <taxon>Insecta</taxon>
        <taxon>Pterygota</taxon>
        <taxon>Neoptera</taxon>
        <taxon>Endopterygota</taxon>
        <taxon>Hymenoptera</taxon>
        <taxon>Apocrita</taxon>
        <taxon>Aculeata</taxon>
        <taxon>Formicoidea</taxon>
        <taxon>Formicidae</taxon>
        <taxon>Myrmicinae</taxon>
        <taxon>Temnothorax</taxon>
    </lineage>
</organism>
<keyword evidence="4 5" id="KW-0539">Nucleus</keyword>
<feature type="compositionally biased region" description="Polar residues" evidence="6">
    <location>
        <begin position="40"/>
        <end position="60"/>
    </location>
</feature>
<dbReference type="InterPro" id="IPR001356">
    <property type="entry name" value="HD"/>
</dbReference>
<dbReference type="PANTHER" id="PTHR10390">
    <property type="entry name" value="HOMEOBOX PROTEIN SIX"/>
    <property type="match status" value="1"/>
</dbReference>
<dbReference type="STRING" id="300112.A0A4S2KUT2"/>
<dbReference type="AlphaFoldDB" id="A0A4S2KUT2"/>
<gene>
    <name evidence="8" type="ORF">DBV15_01852</name>
</gene>
<dbReference type="SMART" id="SM00389">
    <property type="entry name" value="HOX"/>
    <property type="match status" value="1"/>
</dbReference>
<evidence type="ECO:0000313" key="8">
    <source>
        <dbReference type="EMBL" id="TGZ53842.1"/>
    </source>
</evidence>
<evidence type="ECO:0000256" key="5">
    <source>
        <dbReference type="PROSITE-ProRule" id="PRU00108"/>
    </source>
</evidence>
<dbReference type="GO" id="GO:0009887">
    <property type="term" value="P:animal organ morphogenesis"/>
    <property type="evidence" value="ECO:0007669"/>
    <property type="project" value="UniProtKB-ARBA"/>
</dbReference>
<dbReference type="GO" id="GO:0001654">
    <property type="term" value="P:eye development"/>
    <property type="evidence" value="ECO:0007669"/>
    <property type="project" value="UniProtKB-ARBA"/>
</dbReference>
<evidence type="ECO:0000259" key="7">
    <source>
        <dbReference type="PROSITE" id="PS50071"/>
    </source>
</evidence>
<dbReference type="GO" id="GO:0005667">
    <property type="term" value="C:transcription regulator complex"/>
    <property type="evidence" value="ECO:0007669"/>
    <property type="project" value="TreeGrafter"/>
</dbReference>
<feature type="region of interest" description="Disordered" evidence="6">
    <location>
        <begin position="303"/>
        <end position="337"/>
    </location>
</feature>
<dbReference type="SUPFAM" id="SSF46689">
    <property type="entry name" value="Homeodomain-like"/>
    <property type="match status" value="1"/>
</dbReference>
<name>A0A4S2KUT2_9HYME</name>
<dbReference type="GO" id="GO:0005634">
    <property type="term" value="C:nucleus"/>
    <property type="evidence" value="ECO:0007669"/>
    <property type="project" value="UniProtKB-SubCell"/>
</dbReference>
<evidence type="ECO:0000256" key="4">
    <source>
        <dbReference type="ARBA" id="ARBA00023242"/>
    </source>
</evidence>
<dbReference type="InterPro" id="IPR008422">
    <property type="entry name" value="KN_HD"/>
</dbReference>
<evidence type="ECO:0000313" key="9">
    <source>
        <dbReference type="Proteomes" id="UP000310200"/>
    </source>
</evidence>
<evidence type="ECO:0000256" key="2">
    <source>
        <dbReference type="ARBA" id="ARBA00023125"/>
    </source>
</evidence>
<dbReference type="CDD" id="cd00086">
    <property type="entry name" value="homeodomain"/>
    <property type="match status" value="1"/>
</dbReference>
<feature type="compositionally biased region" description="Gly residues" evidence="6">
    <location>
        <begin position="1"/>
        <end position="28"/>
    </location>
</feature>
<dbReference type="Proteomes" id="UP000310200">
    <property type="component" value="Unassembled WGS sequence"/>
</dbReference>
<dbReference type="PANTHER" id="PTHR10390:SF61">
    <property type="entry name" value="HOMEOBOX PROTEIN SIX2"/>
    <property type="match status" value="1"/>
</dbReference>
<feature type="DNA-binding region" description="Homeobox" evidence="5">
    <location>
        <begin position="247"/>
        <end position="306"/>
    </location>
</feature>
<reference evidence="8 9" key="1">
    <citation type="journal article" date="2019" name="Philos. Trans. R. Soc. Lond., B, Biol. Sci.">
        <title>Ant behaviour and brain gene expression of defending hosts depend on the ecological success of the intruding social parasite.</title>
        <authorList>
            <person name="Kaur R."/>
            <person name="Stoldt M."/>
            <person name="Jongepier E."/>
            <person name="Feldmeyer B."/>
            <person name="Menzel F."/>
            <person name="Bornberg-Bauer E."/>
            <person name="Foitzik S."/>
        </authorList>
    </citation>
    <scope>NUCLEOTIDE SEQUENCE [LARGE SCALE GENOMIC DNA]</scope>
    <source>
        <tissue evidence="8">Whole body</tissue>
    </source>
</reference>
<feature type="domain" description="Homeobox" evidence="7">
    <location>
        <begin position="245"/>
        <end position="305"/>
    </location>
</feature>
<keyword evidence="2 5" id="KW-0238">DNA-binding</keyword>
<proteinExistence type="predicted"/>
<keyword evidence="9" id="KW-1185">Reference proteome</keyword>
<dbReference type="PROSITE" id="PS50071">
    <property type="entry name" value="HOMEOBOX_2"/>
    <property type="match status" value="1"/>
</dbReference>
<dbReference type="EMBL" id="QBLH01000889">
    <property type="protein sequence ID" value="TGZ53842.1"/>
    <property type="molecule type" value="Genomic_DNA"/>
</dbReference>